<organism evidence="1 2">
    <name type="scientific">Chaetomium tenue</name>
    <dbReference type="NCBI Taxonomy" id="1854479"/>
    <lineage>
        <taxon>Eukaryota</taxon>
        <taxon>Fungi</taxon>
        <taxon>Dikarya</taxon>
        <taxon>Ascomycota</taxon>
        <taxon>Pezizomycotina</taxon>
        <taxon>Sordariomycetes</taxon>
        <taxon>Sordariomycetidae</taxon>
        <taxon>Sordariales</taxon>
        <taxon>Chaetomiaceae</taxon>
        <taxon>Chaetomium</taxon>
    </lineage>
</organism>
<evidence type="ECO:0000313" key="2">
    <source>
        <dbReference type="Proteomes" id="UP000724584"/>
    </source>
</evidence>
<proteinExistence type="predicted"/>
<comment type="caution">
    <text evidence="1">The sequence shown here is derived from an EMBL/GenBank/DDBJ whole genome shotgun (WGS) entry which is preliminary data.</text>
</comment>
<keyword evidence="2" id="KW-1185">Reference proteome</keyword>
<evidence type="ECO:0000313" key="1">
    <source>
        <dbReference type="EMBL" id="KAH6631522.1"/>
    </source>
</evidence>
<gene>
    <name evidence="1" type="ORF">F5144DRAFT_511153</name>
</gene>
<dbReference type="EMBL" id="JAGIZQ010000004">
    <property type="protein sequence ID" value="KAH6631522.1"/>
    <property type="molecule type" value="Genomic_DNA"/>
</dbReference>
<reference evidence="1 2" key="1">
    <citation type="journal article" date="2021" name="Nat. Commun.">
        <title>Genetic determinants of endophytism in the Arabidopsis root mycobiome.</title>
        <authorList>
            <person name="Mesny F."/>
            <person name="Miyauchi S."/>
            <person name="Thiergart T."/>
            <person name="Pickel B."/>
            <person name="Atanasova L."/>
            <person name="Karlsson M."/>
            <person name="Huettel B."/>
            <person name="Barry K.W."/>
            <person name="Haridas S."/>
            <person name="Chen C."/>
            <person name="Bauer D."/>
            <person name="Andreopoulos W."/>
            <person name="Pangilinan J."/>
            <person name="LaButti K."/>
            <person name="Riley R."/>
            <person name="Lipzen A."/>
            <person name="Clum A."/>
            <person name="Drula E."/>
            <person name="Henrissat B."/>
            <person name="Kohler A."/>
            <person name="Grigoriev I.V."/>
            <person name="Martin F.M."/>
            <person name="Hacquard S."/>
        </authorList>
    </citation>
    <scope>NUCLEOTIDE SEQUENCE [LARGE SCALE GENOMIC DNA]</scope>
    <source>
        <strain evidence="1 2">MPI-SDFR-AT-0079</strain>
    </source>
</reference>
<sequence>MPRQLPWKVGTGAAKQTSSRLKTAASPAPSASRSPAPSHRPTPTRKTEPTPDRSRKPRRSLGLTSTRTPSTSPPPEPLKEELMIEGIAHDDQYRMVEDEFRAVAGDFTRHLHAAEYQRLKGLAKSRNSETIESISRPVTREMTDLVKRRHVALDASSKQRQAVAKTLGKRASRDGSDEEASSRRPATSSLQGLMDSPRKPTVPLTSLPGSRPSSSYRGTAGGSPSRRRPSGQGARTMVRNNSMDLSHRASVVPPTRPSTRVKQETTSGSDEDDDLDGLPSWPRKHASSLPRVEKAEKPPVQRAPASEPPAKIKTETDGLSNPFLKAGTARLQTLAQETSTKQEVAAPKDEDEDDDFFARLRARRAEQRRRRETKAQGSNNKSSETNTAAINSIPFM</sequence>
<name>A0ACB7PBF8_9PEZI</name>
<dbReference type="Proteomes" id="UP000724584">
    <property type="component" value="Unassembled WGS sequence"/>
</dbReference>
<protein>
    <submittedName>
        <fullName evidence="1">Uncharacterized protein</fullName>
    </submittedName>
</protein>
<accession>A0ACB7PBF8</accession>